<feature type="domain" description="NAD(P)-binding" evidence="2">
    <location>
        <begin position="35"/>
        <end position="172"/>
    </location>
</feature>
<dbReference type="STRING" id="53376.BST25_01350"/>
<dbReference type="InterPro" id="IPR051164">
    <property type="entry name" value="NmrA-like_oxidored"/>
</dbReference>
<gene>
    <name evidence="3" type="ORF">BST25_01350</name>
</gene>
<dbReference type="SUPFAM" id="SSF51735">
    <property type="entry name" value="NAD(P)-binding Rossmann-fold domains"/>
    <property type="match status" value="1"/>
</dbReference>
<evidence type="ECO:0000313" key="4">
    <source>
        <dbReference type="Proteomes" id="UP000192566"/>
    </source>
</evidence>
<keyword evidence="1" id="KW-0521">NADP</keyword>
<dbReference type="InterPro" id="IPR016040">
    <property type="entry name" value="NAD(P)-bd_dom"/>
</dbReference>
<dbReference type="Proteomes" id="UP000192566">
    <property type="component" value="Unassembled WGS sequence"/>
</dbReference>
<sequence length="252" mass="26651">MKILVIGGTGLIGSRVIANLTGLGHEALSASPRSGVDAVTGEGLADAVAGAHTVVDVSNSPSFEDEPVMHFFTASTRNLLDAERAAGVRQHVALSIVGADRARESGYMRAKCAQEKLIEESGCPYSIVRATQFFEFVDAIADSATDGNTVRLPHAAFQPIAAEDVATAVTRAAIGQPRNGIINIAGPEKSGMDDFIRTRFAATGDRREVVTDPEARYFGAVLDDHSIVPVDADDATIYPTRFGDWVASHPQS</sequence>
<keyword evidence="4" id="KW-1185">Reference proteome</keyword>
<accession>A0A1X0DV77</accession>
<evidence type="ECO:0000256" key="1">
    <source>
        <dbReference type="ARBA" id="ARBA00022857"/>
    </source>
</evidence>
<dbReference type="AlphaFoldDB" id="A0A1X0DV77"/>
<organism evidence="3 4">
    <name type="scientific">Mycobacterium heidelbergense</name>
    <dbReference type="NCBI Taxonomy" id="53376"/>
    <lineage>
        <taxon>Bacteria</taxon>
        <taxon>Bacillati</taxon>
        <taxon>Actinomycetota</taxon>
        <taxon>Actinomycetes</taxon>
        <taxon>Mycobacteriales</taxon>
        <taxon>Mycobacteriaceae</taxon>
        <taxon>Mycobacterium</taxon>
        <taxon>Mycobacterium simiae complex</taxon>
    </lineage>
</organism>
<evidence type="ECO:0000259" key="2">
    <source>
        <dbReference type="Pfam" id="PF13460"/>
    </source>
</evidence>
<name>A0A1X0DV77_MYCHE</name>
<dbReference type="EMBL" id="MVHR01000002">
    <property type="protein sequence ID" value="ORA76218.1"/>
    <property type="molecule type" value="Genomic_DNA"/>
</dbReference>
<evidence type="ECO:0000313" key="3">
    <source>
        <dbReference type="EMBL" id="ORA76218.1"/>
    </source>
</evidence>
<dbReference type="RefSeq" id="WP_083072183.1">
    <property type="nucleotide sequence ID" value="NZ_AP022615.1"/>
</dbReference>
<dbReference type="PANTHER" id="PTHR42748">
    <property type="entry name" value="NITROGEN METABOLITE REPRESSION PROTEIN NMRA FAMILY MEMBER"/>
    <property type="match status" value="1"/>
</dbReference>
<dbReference type="InterPro" id="IPR036291">
    <property type="entry name" value="NAD(P)-bd_dom_sf"/>
</dbReference>
<proteinExistence type="predicted"/>
<comment type="caution">
    <text evidence="3">The sequence shown here is derived from an EMBL/GenBank/DDBJ whole genome shotgun (WGS) entry which is preliminary data.</text>
</comment>
<dbReference type="OrthoDB" id="9771302at2"/>
<dbReference type="Gene3D" id="3.40.50.720">
    <property type="entry name" value="NAD(P)-binding Rossmann-like Domain"/>
    <property type="match status" value="1"/>
</dbReference>
<dbReference type="PANTHER" id="PTHR42748:SF3">
    <property type="entry name" value="BLL4366 PROTEIN"/>
    <property type="match status" value="1"/>
</dbReference>
<protein>
    <submittedName>
        <fullName evidence="3">LysR family transcriptional regulator</fullName>
    </submittedName>
</protein>
<reference evidence="3 4" key="1">
    <citation type="submission" date="2017-02" db="EMBL/GenBank/DDBJ databases">
        <title>The new phylogeny of genus Mycobacterium.</title>
        <authorList>
            <person name="Tortoli E."/>
            <person name="Trovato A."/>
            <person name="Cirillo D.M."/>
        </authorList>
    </citation>
    <scope>NUCLEOTIDE SEQUENCE [LARGE SCALE GENOMIC DNA]</scope>
    <source>
        <strain evidence="3 4">DSM 44471</strain>
    </source>
</reference>
<dbReference type="Pfam" id="PF13460">
    <property type="entry name" value="NAD_binding_10"/>
    <property type="match status" value="1"/>
</dbReference>